<dbReference type="GO" id="GO:0009372">
    <property type="term" value="P:quorum sensing"/>
    <property type="evidence" value="ECO:0007669"/>
    <property type="project" value="UniProtKB-KW"/>
</dbReference>
<feature type="transmembrane region" description="Helical" evidence="8">
    <location>
        <begin position="49"/>
        <end position="66"/>
    </location>
</feature>
<dbReference type="GO" id="GO:0016020">
    <property type="term" value="C:membrane"/>
    <property type="evidence" value="ECO:0007669"/>
    <property type="project" value="InterPro"/>
</dbReference>
<feature type="transmembrane region" description="Helical" evidence="8">
    <location>
        <begin position="101"/>
        <end position="118"/>
    </location>
</feature>
<keyword evidence="4 8" id="KW-0812">Transmembrane</keyword>
<evidence type="ECO:0000313" key="9">
    <source>
        <dbReference type="EMBL" id="PST40156.1"/>
    </source>
</evidence>
<proteinExistence type="predicted"/>
<dbReference type="Pfam" id="PF04647">
    <property type="entry name" value="AgrB"/>
    <property type="match status" value="1"/>
</dbReference>
<dbReference type="GO" id="GO:0008233">
    <property type="term" value="F:peptidase activity"/>
    <property type="evidence" value="ECO:0007669"/>
    <property type="project" value="UniProtKB-KW"/>
</dbReference>
<evidence type="ECO:0008006" key="11">
    <source>
        <dbReference type="Google" id="ProtNLM"/>
    </source>
</evidence>
<gene>
    <name evidence="9" type="ORF">C7U55_07450</name>
</gene>
<evidence type="ECO:0000256" key="5">
    <source>
        <dbReference type="ARBA" id="ARBA00022801"/>
    </source>
</evidence>
<protein>
    <recommendedName>
        <fullName evidence="11">Accessory regulator AgrB</fullName>
    </recommendedName>
</protein>
<keyword evidence="5" id="KW-0378">Hydrolase</keyword>
<evidence type="ECO:0000256" key="1">
    <source>
        <dbReference type="ARBA" id="ARBA00022475"/>
    </source>
</evidence>
<evidence type="ECO:0000256" key="8">
    <source>
        <dbReference type="SAM" id="Phobius"/>
    </source>
</evidence>
<name>A0A2T3FY16_9FIRM</name>
<keyword evidence="10" id="KW-1185">Reference proteome</keyword>
<reference evidence="10" key="1">
    <citation type="submission" date="2018-03" db="EMBL/GenBank/DDBJ databases">
        <title>Lachnoclostridium SNUG30370 gen.nov., sp.nov., isolated from human faeces.</title>
        <authorList>
            <person name="Seo B."/>
            <person name="Jeon K."/>
            <person name="Ko G."/>
        </authorList>
    </citation>
    <scope>NUCLEOTIDE SEQUENCE [LARGE SCALE GENOMIC DNA]</scope>
    <source>
        <strain evidence="10">SNUG30370</strain>
    </source>
</reference>
<keyword evidence="7 8" id="KW-0472">Membrane</keyword>
<dbReference type="SMART" id="SM00793">
    <property type="entry name" value="AgrB"/>
    <property type="match status" value="1"/>
</dbReference>
<comment type="caution">
    <text evidence="9">The sequence shown here is derived from an EMBL/GenBank/DDBJ whole genome shotgun (WGS) entry which is preliminary data.</text>
</comment>
<organism evidence="9 10">
    <name type="scientific">Faecalibacillus faecis</name>
    <dbReference type="NCBI Taxonomy" id="1982628"/>
    <lineage>
        <taxon>Bacteria</taxon>
        <taxon>Bacillati</taxon>
        <taxon>Bacillota</taxon>
        <taxon>Erysipelotrichia</taxon>
        <taxon>Erysipelotrichales</taxon>
        <taxon>Coprobacillaceae</taxon>
        <taxon>Faecalibacillus</taxon>
    </lineage>
</organism>
<evidence type="ECO:0000256" key="7">
    <source>
        <dbReference type="ARBA" id="ARBA00023136"/>
    </source>
</evidence>
<keyword evidence="2" id="KW-0673">Quorum sensing</keyword>
<dbReference type="GeneID" id="77470920"/>
<evidence type="ECO:0000256" key="2">
    <source>
        <dbReference type="ARBA" id="ARBA00022654"/>
    </source>
</evidence>
<sequence>MKYFTRYLARTLNLDQEQEDVIYYGLFVVVTNIFSSLTVLFIGFCLHQLFYTFLLQVFYTPLRLYVGGYHSKTPQGCFITYNAIYFVFIVIMSHLSNSLVMDLVTFGLLFIILIDLYLHDDSKKRMMKLILVLIHLILIILTSSLSLHYIFVLSIDINILFYGMKYLFPHTKND</sequence>
<dbReference type="RefSeq" id="WP_106988038.1">
    <property type="nucleotide sequence ID" value="NZ_DBGCOW010000036.1"/>
</dbReference>
<evidence type="ECO:0000256" key="3">
    <source>
        <dbReference type="ARBA" id="ARBA00022670"/>
    </source>
</evidence>
<dbReference type="AlphaFoldDB" id="A0A2T3FY16"/>
<dbReference type="EMBL" id="PYLP01000008">
    <property type="protein sequence ID" value="PST40156.1"/>
    <property type="molecule type" value="Genomic_DNA"/>
</dbReference>
<evidence type="ECO:0000313" key="10">
    <source>
        <dbReference type="Proteomes" id="UP000241201"/>
    </source>
</evidence>
<feature type="transmembrane region" description="Helical" evidence="8">
    <location>
        <begin position="130"/>
        <end position="151"/>
    </location>
</feature>
<dbReference type="GO" id="GO:0006508">
    <property type="term" value="P:proteolysis"/>
    <property type="evidence" value="ECO:0007669"/>
    <property type="project" value="UniProtKB-KW"/>
</dbReference>
<keyword evidence="3" id="KW-0645">Protease</keyword>
<keyword evidence="6 8" id="KW-1133">Transmembrane helix</keyword>
<dbReference type="InterPro" id="IPR006741">
    <property type="entry name" value="AgrB"/>
</dbReference>
<keyword evidence="1" id="KW-1003">Cell membrane</keyword>
<accession>A0A2T3FY16</accession>
<feature type="transmembrane region" description="Helical" evidence="8">
    <location>
        <begin position="21"/>
        <end position="43"/>
    </location>
</feature>
<dbReference type="Proteomes" id="UP000241201">
    <property type="component" value="Unassembled WGS sequence"/>
</dbReference>
<evidence type="ECO:0000256" key="4">
    <source>
        <dbReference type="ARBA" id="ARBA00022692"/>
    </source>
</evidence>
<evidence type="ECO:0000256" key="6">
    <source>
        <dbReference type="ARBA" id="ARBA00022989"/>
    </source>
</evidence>
<feature type="transmembrane region" description="Helical" evidence="8">
    <location>
        <begin position="78"/>
        <end position="95"/>
    </location>
</feature>